<dbReference type="Gene3D" id="3.30.465.10">
    <property type="match status" value="1"/>
</dbReference>
<comment type="caution">
    <text evidence="2">The sequence shown here is derived from an EMBL/GenBank/DDBJ whole genome shotgun (WGS) entry which is preliminary data.</text>
</comment>
<protein>
    <recommendedName>
        <fullName evidence="1">Berberine/berberine-like domain-containing protein</fullName>
    </recommendedName>
</protein>
<dbReference type="Pfam" id="PF08031">
    <property type="entry name" value="BBE"/>
    <property type="match status" value="1"/>
</dbReference>
<accession>A0ABX1AK03</accession>
<name>A0ABX1AK03_9ACTN</name>
<feature type="domain" description="Berberine/berberine-like" evidence="1">
    <location>
        <begin position="4"/>
        <end position="32"/>
    </location>
</feature>
<evidence type="ECO:0000313" key="2">
    <source>
        <dbReference type="EMBL" id="NJP54008.1"/>
    </source>
</evidence>
<keyword evidence="3" id="KW-1185">Reference proteome</keyword>
<organism evidence="2 3">
    <name type="scientific">Streptomyces composti</name>
    <dbReference type="NCBI Taxonomy" id="2720025"/>
    <lineage>
        <taxon>Bacteria</taxon>
        <taxon>Bacillati</taxon>
        <taxon>Actinomycetota</taxon>
        <taxon>Actinomycetes</taxon>
        <taxon>Kitasatosporales</taxon>
        <taxon>Streptomycetaceae</taxon>
        <taxon>Streptomyces</taxon>
    </lineage>
</organism>
<dbReference type="InterPro" id="IPR012951">
    <property type="entry name" value="BBE"/>
</dbReference>
<sequence length="38" mass="4582">MREVYREDRYRKLMALKSQYDPANVLRSNQNIVPARAE</sequence>
<evidence type="ECO:0000259" key="1">
    <source>
        <dbReference type="Pfam" id="PF08031"/>
    </source>
</evidence>
<proteinExistence type="predicted"/>
<dbReference type="EMBL" id="JAATEM010000093">
    <property type="protein sequence ID" value="NJP54008.1"/>
    <property type="molecule type" value="Genomic_DNA"/>
</dbReference>
<reference evidence="2 3" key="1">
    <citation type="submission" date="2020-03" db="EMBL/GenBank/DDBJ databases">
        <title>WGS of actinomycetes isolated from Thailand.</title>
        <authorList>
            <person name="Thawai C."/>
        </authorList>
    </citation>
    <scope>NUCLEOTIDE SEQUENCE [LARGE SCALE GENOMIC DNA]</scope>
    <source>
        <strain evidence="2 3">SBST2-5</strain>
    </source>
</reference>
<dbReference type="Proteomes" id="UP000730591">
    <property type="component" value="Unassembled WGS sequence"/>
</dbReference>
<dbReference type="InterPro" id="IPR016169">
    <property type="entry name" value="FAD-bd_PCMH_sub2"/>
</dbReference>
<evidence type="ECO:0000313" key="3">
    <source>
        <dbReference type="Proteomes" id="UP000730591"/>
    </source>
</evidence>
<gene>
    <name evidence="2" type="ORF">HCJ93_29080</name>
</gene>